<sequence>MEKSISSLLSDALINTILPGIDVPLSSVGKIQHCEIKKKSVLIKIELGIPLKKSLSEIKITLIAATAAIIPDAKIELAITSNIIAHAVKPPLSPIKNVRNIIAIASGKGGVGKSTIATNMALALVQEGAKVGMLDADIYGPSQPLMFGLEGERPQSTDGKNMYPLIGHGVQVISIGLLVDTNQPLVWRGPMVSSALNQLLNQTKWDDLDYLIVDMPPGTGDIQLTLSQKIPVSGVAIITTPQDIALLDARRGLEMFKKVSVPILGVIENMSTYVCQKCQHEEPIFGSQGGVKMADELKVQLLGQLPLDISIRKQTDGGFPTVINEPDGSHANIFRKIALRMVSNLATQSKDFSQHFKKIVVEENS</sequence>
<dbReference type="PANTHER" id="PTHR42961:SF2">
    <property type="entry name" value="IRON-SULFUR PROTEIN NUBPL"/>
    <property type="match status" value="1"/>
</dbReference>
<dbReference type="NCBIfam" id="NF008669">
    <property type="entry name" value="PRK11670.1"/>
    <property type="match status" value="1"/>
</dbReference>
<dbReference type="EMBL" id="UINC01001427">
    <property type="protein sequence ID" value="SUZ80454.1"/>
    <property type="molecule type" value="Genomic_DNA"/>
</dbReference>
<dbReference type="PANTHER" id="PTHR42961">
    <property type="entry name" value="IRON-SULFUR PROTEIN NUBPL"/>
    <property type="match status" value="1"/>
</dbReference>
<name>A0A381QNE6_9ZZZZ</name>
<keyword evidence="1" id="KW-0479">Metal-binding</keyword>
<dbReference type="SUPFAM" id="SSF52540">
    <property type="entry name" value="P-loop containing nucleoside triphosphate hydrolases"/>
    <property type="match status" value="1"/>
</dbReference>
<keyword evidence="4" id="KW-0408">Iron</keyword>
<dbReference type="Gene3D" id="3.40.50.300">
    <property type="entry name" value="P-loop containing nucleotide triphosphate hydrolases"/>
    <property type="match status" value="1"/>
</dbReference>
<dbReference type="AlphaFoldDB" id="A0A381QNE6"/>
<evidence type="ECO:0008006" key="8">
    <source>
        <dbReference type="Google" id="ProtNLM"/>
    </source>
</evidence>
<accession>A0A381QNE6</accession>
<dbReference type="CDD" id="cd02037">
    <property type="entry name" value="Mrp_NBP35"/>
    <property type="match status" value="1"/>
</dbReference>
<dbReference type="GO" id="GO:0051539">
    <property type="term" value="F:4 iron, 4 sulfur cluster binding"/>
    <property type="evidence" value="ECO:0007669"/>
    <property type="project" value="TreeGrafter"/>
</dbReference>
<evidence type="ECO:0000256" key="4">
    <source>
        <dbReference type="ARBA" id="ARBA00023004"/>
    </source>
</evidence>
<dbReference type="InterPro" id="IPR000808">
    <property type="entry name" value="Mrp-like_CS"/>
</dbReference>
<evidence type="ECO:0000256" key="6">
    <source>
        <dbReference type="ARBA" id="ARBA00024036"/>
    </source>
</evidence>
<keyword evidence="5" id="KW-0411">Iron-sulfur</keyword>
<organism evidence="7">
    <name type="scientific">marine metagenome</name>
    <dbReference type="NCBI Taxonomy" id="408172"/>
    <lineage>
        <taxon>unclassified sequences</taxon>
        <taxon>metagenomes</taxon>
        <taxon>ecological metagenomes</taxon>
    </lineage>
</organism>
<evidence type="ECO:0000256" key="3">
    <source>
        <dbReference type="ARBA" id="ARBA00022840"/>
    </source>
</evidence>
<proteinExistence type="inferred from homology"/>
<dbReference type="GO" id="GO:0046872">
    <property type="term" value="F:metal ion binding"/>
    <property type="evidence" value="ECO:0007669"/>
    <property type="project" value="UniProtKB-KW"/>
</dbReference>
<dbReference type="InterPro" id="IPR019591">
    <property type="entry name" value="Mrp/NBP35_ATP-bd"/>
</dbReference>
<dbReference type="FunFam" id="3.40.50.300:FF:000418">
    <property type="entry name" value="Iron-sulfur cluster carrier protein"/>
    <property type="match status" value="1"/>
</dbReference>
<evidence type="ECO:0000256" key="5">
    <source>
        <dbReference type="ARBA" id="ARBA00023014"/>
    </source>
</evidence>
<dbReference type="InterPro" id="IPR027417">
    <property type="entry name" value="P-loop_NTPase"/>
</dbReference>
<keyword evidence="3" id="KW-0067">ATP-binding</keyword>
<reference evidence="7" key="1">
    <citation type="submission" date="2018-05" db="EMBL/GenBank/DDBJ databases">
        <authorList>
            <person name="Lanie J.A."/>
            <person name="Ng W.-L."/>
            <person name="Kazmierczak K.M."/>
            <person name="Andrzejewski T.M."/>
            <person name="Davidsen T.M."/>
            <person name="Wayne K.J."/>
            <person name="Tettelin H."/>
            <person name="Glass J.I."/>
            <person name="Rusch D."/>
            <person name="Podicherti R."/>
            <person name="Tsui H.-C.T."/>
            <person name="Winkler M.E."/>
        </authorList>
    </citation>
    <scope>NUCLEOTIDE SEQUENCE</scope>
</reference>
<dbReference type="PROSITE" id="PS01215">
    <property type="entry name" value="MRP"/>
    <property type="match status" value="1"/>
</dbReference>
<dbReference type="GO" id="GO:0016226">
    <property type="term" value="P:iron-sulfur cluster assembly"/>
    <property type="evidence" value="ECO:0007669"/>
    <property type="project" value="InterPro"/>
</dbReference>
<evidence type="ECO:0000256" key="2">
    <source>
        <dbReference type="ARBA" id="ARBA00022741"/>
    </source>
</evidence>
<evidence type="ECO:0000256" key="1">
    <source>
        <dbReference type="ARBA" id="ARBA00022723"/>
    </source>
</evidence>
<dbReference type="InterPro" id="IPR033756">
    <property type="entry name" value="YlxH/NBP35"/>
</dbReference>
<dbReference type="HAMAP" id="MF_02040">
    <property type="entry name" value="Mrp_NBP35"/>
    <property type="match status" value="1"/>
</dbReference>
<dbReference type="InterPro" id="IPR044304">
    <property type="entry name" value="NUBPL-like"/>
</dbReference>
<protein>
    <recommendedName>
        <fullName evidence="8">MIP18 family-like domain-containing protein</fullName>
    </recommendedName>
</protein>
<gene>
    <name evidence="7" type="ORF">METZ01_LOCUS33308</name>
</gene>
<evidence type="ECO:0000313" key="7">
    <source>
        <dbReference type="EMBL" id="SUZ80454.1"/>
    </source>
</evidence>
<keyword evidence="2" id="KW-0547">Nucleotide-binding</keyword>
<comment type="similarity">
    <text evidence="6">Belongs to the Mrp/NBP35 ATP-binding proteins family.</text>
</comment>
<dbReference type="GO" id="GO:0005524">
    <property type="term" value="F:ATP binding"/>
    <property type="evidence" value="ECO:0007669"/>
    <property type="project" value="UniProtKB-KW"/>
</dbReference>
<dbReference type="Pfam" id="PF10609">
    <property type="entry name" value="ParA"/>
    <property type="match status" value="1"/>
</dbReference>
<dbReference type="GO" id="GO:0140663">
    <property type="term" value="F:ATP-dependent FeS chaperone activity"/>
    <property type="evidence" value="ECO:0007669"/>
    <property type="project" value="InterPro"/>
</dbReference>